<keyword evidence="5" id="KW-0285">Flavoprotein</keyword>
<gene>
    <name evidence="9" type="ORF">EVOR1521_LOCUS3309</name>
</gene>
<keyword evidence="10" id="KW-1185">Reference proteome</keyword>
<dbReference type="InterPro" id="IPR051394">
    <property type="entry name" value="Glutamate_Synthase"/>
</dbReference>
<evidence type="ECO:0000259" key="7">
    <source>
        <dbReference type="Pfam" id="PF01645"/>
    </source>
</evidence>
<dbReference type="Gene3D" id="2.160.20.60">
    <property type="entry name" value="Glutamate synthase, alpha subunit, C-terminal domain"/>
    <property type="match status" value="1"/>
</dbReference>
<dbReference type="SUPFAM" id="SSF69336">
    <property type="entry name" value="Alpha subunit of glutamate synthase, C-terminal domain"/>
    <property type="match status" value="1"/>
</dbReference>
<evidence type="ECO:0000256" key="5">
    <source>
        <dbReference type="ARBA" id="ARBA00022827"/>
    </source>
</evidence>
<dbReference type="InterPro" id="IPR013785">
    <property type="entry name" value="Aldolase_TIM"/>
</dbReference>
<dbReference type="Pfam" id="PF01645">
    <property type="entry name" value="Glu_synthase"/>
    <property type="match status" value="1"/>
</dbReference>
<dbReference type="SUPFAM" id="SSF51395">
    <property type="entry name" value="FMN-linked oxidoreductases"/>
    <property type="match status" value="1"/>
</dbReference>
<dbReference type="InterPro" id="IPR002932">
    <property type="entry name" value="Glu_synthdom"/>
</dbReference>
<feature type="domain" description="Glutamate synthase alpha subunit C-terminal" evidence="6">
    <location>
        <begin position="377"/>
        <end position="560"/>
    </location>
</feature>
<dbReference type="PANTHER" id="PTHR43100">
    <property type="entry name" value="GLUTAMATE SYNTHASE [NADPH] SMALL CHAIN"/>
    <property type="match status" value="1"/>
</dbReference>
<accession>A0AA36HR64</accession>
<dbReference type="PANTHER" id="PTHR43100:SF1">
    <property type="entry name" value="GLUTAMATE SYNTHASE [NADPH] SMALL CHAIN"/>
    <property type="match status" value="1"/>
</dbReference>
<dbReference type="EMBL" id="CAUJNA010000201">
    <property type="protein sequence ID" value="CAJ1373521.1"/>
    <property type="molecule type" value="Genomic_DNA"/>
</dbReference>
<comment type="pathway">
    <text evidence="2">Energy metabolism; nitrogen metabolism.</text>
</comment>
<dbReference type="InterPro" id="IPR002489">
    <property type="entry name" value="Glu_synth_asu_C"/>
</dbReference>
<evidence type="ECO:0008006" key="11">
    <source>
        <dbReference type="Google" id="ProtNLM"/>
    </source>
</evidence>
<evidence type="ECO:0000256" key="2">
    <source>
        <dbReference type="ARBA" id="ARBA00004802"/>
    </source>
</evidence>
<dbReference type="InterPro" id="IPR028261">
    <property type="entry name" value="DPD_II"/>
</dbReference>
<evidence type="ECO:0000259" key="6">
    <source>
        <dbReference type="Pfam" id="PF01493"/>
    </source>
</evidence>
<dbReference type="GO" id="GO:0051536">
    <property type="term" value="F:iron-sulfur cluster binding"/>
    <property type="evidence" value="ECO:0007669"/>
    <property type="project" value="InterPro"/>
</dbReference>
<dbReference type="GO" id="GO:0015930">
    <property type="term" value="F:glutamate synthase activity"/>
    <property type="evidence" value="ECO:0007669"/>
    <property type="project" value="InterPro"/>
</dbReference>
<dbReference type="InterPro" id="IPR036485">
    <property type="entry name" value="Glu_synth_asu_C_sf"/>
</dbReference>
<comment type="pathway">
    <text evidence="3">Nitrogen metabolism.</text>
</comment>
<evidence type="ECO:0000259" key="8">
    <source>
        <dbReference type="Pfam" id="PF14691"/>
    </source>
</evidence>
<keyword evidence="5" id="KW-0274">FAD</keyword>
<feature type="non-terminal residue" evidence="9">
    <location>
        <position position="853"/>
    </location>
</feature>
<evidence type="ECO:0000256" key="1">
    <source>
        <dbReference type="ARBA" id="ARBA00001974"/>
    </source>
</evidence>
<comment type="similarity">
    <text evidence="4">Belongs to the glutamate synthase family.</text>
</comment>
<dbReference type="Proteomes" id="UP001178507">
    <property type="component" value="Unassembled WGS sequence"/>
</dbReference>
<dbReference type="Pfam" id="PF14691">
    <property type="entry name" value="Fer4_20"/>
    <property type="match status" value="1"/>
</dbReference>
<feature type="domain" description="Dihydroprymidine dehydrogenase" evidence="8">
    <location>
        <begin position="722"/>
        <end position="807"/>
    </location>
</feature>
<reference evidence="9" key="1">
    <citation type="submission" date="2023-08" db="EMBL/GenBank/DDBJ databases">
        <authorList>
            <person name="Chen Y."/>
            <person name="Shah S."/>
            <person name="Dougan E. K."/>
            <person name="Thang M."/>
            <person name="Chan C."/>
        </authorList>
    </citation>
    <scope>NUCLEOTIDE SEQUENCE</scope>
</reference>
<protein>
    <recommendedName>
        <fullName evidence="11">Glutamate synthase</fullName>
    </recommendedName>
</protein>
<evidence type="ECO:0000256" key="4">
    <source>
        <dbReference type="ARBA" id="ARBA00009716"/>
    </source>
</evidence>
<dbReference type="InterPro" id="IPR009051">
    <property type="entry name" value="Helical_ferredxn"/>
</dbReference>
<evidence type="ECO:0000313" key="9">
    <source>
        <dbReference type="EMBL" id="CAJ1373521.1"/>
    </source>
</evidence>
<organism evidence="9 10">
    <name type="scientific">Effrenium voratum</name>
    <dbReference type="NCBI Taxonomy" id="2562239"/>
    <lineage>
        <taxon>Eukaryota</taxon>
        <taxon>Sar</taxon>
        <taxon>Alveolata</taxon>
        <taxon>Dinophyceae</taxon>
        <taxon>Suessiales</taxon>
        <taxon>Symbiodiniaceae</taxon>
        <taxon>Effrenium</taxon>
    </lineage>
</organism>
<dbReference type="GO" id="GO:0006537">
    <property type="term" value="P:glutamate biosynthetic process"/>
    <property type="evidence" value="ECO:0007669"/>
    <property type="project" value="InterPro"/>
</dbReference>
<feature type="domain" description="Glutamate synthase" evidence="7">
    <location>
        <begin position="1"/>
        <end position="289"/>
    </location>
</feature>
<dbReference type="AlphaFoldDB" id="A0AA36HR64"/>
<proteinExistence type="inferred from homology"/>
<sequence>AHSTLAIALNRLGGFSNTGEGGEDPARYEPLPNGDSLKSAIKQVASGRFGVTMEYLSNGLELQIKMAQGAKPGEGGELPGKKVQGGIAKTRNSTPGVGLISPPPHHDIYSIEDLAQLIFDLKNSNPDAGVSVKLVSEIGVGVVATGVAKCKADHILISGCDGGTGASKWTGIKHAGAPWEIGLAETHQTLVLNGLRGRVTLETDGQLRTGRDVVIAALLGAERFGFATAPLIAMGCIMMRKCHLNTCPVGIATQDPVLRKKFEGLPEHVVNYLLLVAEEVRVLMAKMGFRNMDELIGHAEVLRSDPANRMGPLQLEPILAPAHQLPDAGKMGKVENRKLYGQEHFMVLQRMIDRTLVEDCKMTFRYGERSYVEYNQLNNADRTCGTLLSHEIFKRWGSSLPPGTCHMKLFGTSGQSFGAFAVKGVLLELEGDSQDYFGKGLSGGALAIYPSRKAIAAGFESEKNIIIGNTALYGATAGVCFVNGIAAERFAVRNSGVWAVVEGAGDHCCEYMTGGRVCVLGGVGDNFGAGMSGGVTWVWDPTKSFEGRKTFEELEVARVNIAKPLAEYLDEQKDLQSLLEAHKSWTNSKRATEILERWPDSASEFVRVFPKDFKLAVKTALERGEFSPIGTMREYLPAQEITLDNVRKQRIRKQPKVRKSSMEDIAAEAKSLDIEDMAAFQKTTKGNRPKKIEDNKLVASTNRGFLEVDRGDLPKRGVSERVADFQEILAKKDEVEVQTQAARCMDCGTPFCHQSVTDKSGCPLGNLIPEWNDLVRKGAWYDAFKRLMSTNNFPEFTGRVCPAPCEGRQHQVCGADHHRQGLRDGLDEASPASRPLGQEGGHCGLWALWPGGC</sequence>
<dbReference type="CDD" id="cd02808">
    <property type="entry name" value="GltS_FMN"/>
    <property type="match status" value="1"/>
</dbReference>
<name>A0AA36HR64_9DINO</name>
<dbReference type="Gene3D" id="3.20.20.70">
    <property type="entry name" value="Aldolase class I"/>
    <property type="match status" value="1"/>
</dbReference>
<evidence type="ECO:0000313" key="10">
    <source>
        <dbReference type="Proteomes" id="UP001178507"/>
    </source>
</evidence>
<comment type="caution">
    <text evidence="9">The sequence shown here is derived from an EMBL/GenBank/DDBJ whole genome shotgun (WGS) entry which is preliminary data.</text>
</comment>
<dbReference type="Pfam" id="PF01493">
    <property type="entry name" value="GXGXG"/>
    <property type="match status" value="1"/>
</dbReference>
<dbReference type="SUPFAM" id="SSF46548">
    <property type="entry name" value="alpha-helical ferredoxin"/>
    <property type="match status" value="1"/>
</dbReference>
<dbReference type="Gene3D" id="1.10.1060.10">
    <property type="entry name" value="Alpha-helical ferredoxin"/>
    <property type="match status" value="1"/>
</dbReference>
<comment type="cofactor">
    <cofactor evidence="1">
        <name>FAD</name>
        <dbReference type="ChEBI" id="CHEBI:57692"/>
    </cofactor>
</comment>
<evidence type="ECO:0000256" key="3">
    <source>
        <dbReference type="ARBA" id="ARBA00004909"/>
    </source>
</evidence>